<dbReference type="SUPFAM" id="SSF53335">
    <property type="entry name" value="S-adenosyl-L-methionine-dependent methyltransferases"/>
    <property type="match status" value="1"/>
</dbReference>
<organism evidence="7 8">
    <name type="scientific">Megaselia scalaris</name>
    <name type="common">Humpbacked fly</name>
    <name type="synonym">Phora scalaris</name>
    <dbReference type="NCBI Taxonomy" id="36166"/>
    <lineage>
        <taxon>Eukaryota</taxon>
        <taxon>Metazoa</taxon>
        <taxon>Ecdysozoa</taxon>
        <taxon>Arthropoda</taxon>
        <taxon>Hexapoda</taxon>
        <taxon>Insecta</taxon>
        <taxon>Pterygota</taxon>
        <taxon>Neoptera</taxon>
        <taxon>Endopterygota</taxon>
        <taxon>Diptera</taxon>
        <taxon>Brachycera</taxon>
        <taxon>Muscomorpha</taxon>
        <taxon>Platypezoidea</taxon>
        <taxon>Phoridae</taxon>
        <taxon>Megaseliini</taxon>
        <taxon>Megaselia</taxon>
    </lineage>
</organism>
<evidence type="ECO:0000256" key="6">
    <source>
        <dbReference type="PROSITE-ProRule" id="PRU01015"/>
    </source>
</evidence>
<dbReference type="GO" id="GO:0032259">
    <property type="term" value="P:methylation"/>
    <property type="evidence" value="ECO:0007669"/>
    <property type="project" value="UniProtKB-KW"/>
</dbReference>
<dbReference type="EMBL" id="CAQQ02148821">
    <property type="status" value="NOT_ANNOTATED_CDS"/>
    <property type="molecule type" value="Genomic_DNA"/>
</dbReference>
<evidence type="ECO:0000313" key="7">
    <source>
        <dbReference type="EnsemblMetazoa" id="MESCA008398-PA"/>
    </source>
</evidence>
<dbReference type="PANTHER" id="PTHR11006">
    <property type="entry name" value="PROTEIN ARGININE N-METHYLTRANSFERASE"/>
    <property type="match status" value="1"/>
</dbReference>
<evidence type="ECO:0000256" key="1">
    <source>
        <dbReference type="ARBA" id="ARBA00011925"/>
    </source>
</evidence>
<dbReference type="Proteomes" id="UP000015102">
    <property type="component" value="Unassembled WGS sequence"/>
</dbReference>
<dbReference type="GO" id="GO:0035242">
    <property type="term" value="F:protein-arginine omega-N asymmetric methyltransferase activity"/>
    <property type="evidence" value="ECO:0007669"/>
    <property type="project" value="UniProtKB-EC"/>
</dbReference>
<evidence type="ECO:0000256" key="4">
    <source>
        <dbReference type="ARBA" id="ARBA00022691"/>
    </source>
</evidence>
<proteinExistence type="predicted"/>
<reference evidence="7" key="2">
    <citation type="submission" date="2015-06" db="UniProtKB">
        <authorList>
            <consortium name="EnsemblMetazoa"/>
        </authorList>
    </citation>
    <scope>IDENTIFICATION</scope>
</reference>
<protein>
    <recommendedName>
        <fullName evidence="1">type I protein arginine methyltransferase</fullName>
        <ecNumber evidence="1">2.1.1.319</ecNumber>
    </recommendedName>
</protein>
<evidence type="ECO:0000256" key="3">
    <source>
        <dbReference type="ARBA" id="ARBA00022679"/>
    </source>
</evidence>
<dbReference type="OMA" id="HEEMIGD"/>
<dbReference type="AlphaFoldDB" id="T1GX56"/>
<dbReference type="Gene3D" id="3.40.50.150">
    <property type="entry name" value="Vaccinia Virus protein VP39"/>
    <property type="match status" value="1"/>
</dbReference>
<dbReference type="InterPro" id="IPR029063">
    <property type="entry name" value="SAM-dependent_MTases_sf"/>
</dbReference>
<accession>T1GX56</accession>
<evidence type="ECO:0000313" key="8">
    <source>
        <dbReference type="Proteomes" id="UP000015102"/>
    </source>
</evidence>
<dbReference type="STRING" id="36166.T1GX56"/>
<dbReference type="HOGENOM" id="CLU_017375_5_1_1"/>
<dbReference type="EC" id="2.1.1.319" evidence="1"/>
<keyword evidence="4 6" id="KW-0949">S-adenosyl-L-methionine</keyword>
<dbReference type="InterPro" id="IPR025799">
    <property type="entry name" value="Arg_MeTrfase"/>
</dbReference>
<comment type="catalytic activity">
    <reaction evidence="5">
        <text>L-arginyl-[protein] + S-adenosyl-L-methionine = N(omega)-methyl-L-arginyl-[protein] + S-adenosyl-L-homocysteine + H(+)</text>
        <dbReference type="Rhea" id="RHEA:48100"/>
        <dbReference type="Rhea" id="RHEA-COMP:10532"/>
        <dbReference type="Rhea" id="RHEA-COMP:11990"/>
        <dbReference type="ChEBI" id="CHEBI:15378"/>
        <dbReference type="ChEBI" id="CHEBI:29965"/>
        <dbReference type="ChEBI" id="CHEBI:57856"/>
        <dbReference type="ChEBI" id="CHEBI:59789"/>
        <dbReference type="ChEBI" id="CHEBI:65280"/>
    </reaction>
    <physiologicalReaction direction="left-to-right" evidence="5">
        <dbReference type="Rhea" id="RHEA:48101"/>
    </physiologicalReaction>
</comment>
<keyword evidence="3 6" id="KW-0808">Transferase</keyword>
<dbReference type="PROSITE" id="PS51678">
    <property type="entry name" value="SAM_MT_PRMT"/>
    <property type="match status" value="1"/>
</dbReference>
<evidence type="ECO:0000256" key="5">
    <source>
        <dbReference type="ARBA" id="ARBA00049303"/>
    </source>
</evidence>
<sequence>MNPPGVDEQYFLDYQDLEIHELMLKDRPRQEAYFNAILKNKDLFKDKVVMDVGAGTGILSAFCAKAGAKTVYAVEASNLAKLALNIIQENNLSEVVKVIYSRVEDFSLPDNEKVDIIVSEWMGFYLLHEGMLDSVIHARNKFLKDGGLMFPTSATLYVAPCSVPSRYDYWDSVDGIKMNTFGEMLRSIKSHKPEITQIDADCLLHEGTVVYLYDFPNVYV</sequence>
<evidence type="ECO:0000256" key="2">
    <source>
        <dbReference type="ARBA" id="ARBA00022603"/>
    </source>
</evidence>
<dbReference type="EMBL" id="CAQQ02148822">
    <property type="status" value="NOT_ANNOTATED_CDS"/>
    <property type="molecule type" value="Genomic_DNA"/>
</dbReference>
<name>T1GX56_MEGSC</name>
<dbReference type="Gene3D" id="2.70.160.11">
    <property type="entry name" value="Hnrnp arginine n-methyltransferase1"/>
    <property type="match status" value="1"/>
</dbReference>
<dbReference type="PANTHER" id="PTHR11006:SF122">
    <property type="entry name" value="ARGININE METHYLTRANSFERASE 8"/>
    <property type="match status" value="1"/>
</dbReference>
<dbReference type="CDD" id="cd02440">
    <property type="entry name" value="AdoMet_MTases"/>
    <property type="match status" value="1"/>
</dbReference>
<reference evidence="8" key="1">
    <citation type="submission" date="2013-02" db="EMBL/GenBank/DDBJ databases">
        <authorList>
            <person name="Hughes D."/>
        </authorList>
    </citation>
    <scope>NUCLEOTIDE SEQUENCE</scope>
    <source>
        <strain>Durham</strain>
        <strain evidence="8">NC isolate 2 -- Noor lab</strain>
    </source>
</reference>
<keyword evidence="2 6" id="KW-0489">Methyltransferase</keyword>
<dbReference type="GO" id="GO:0035241">
    <property type="term" value="F:protein-arginine omega-N monomethyltransferase activity"/>
    <property type="evidence" value="ECO:0007669"/>
    <property type="project" value="TreeGrafter"/>
</dbReference>
<dbReference type="EnsemblMetazoa" id="MESCA008398-RA">
    <property type="protein sequence ID" value="MESCA008398-PA"/>
    <property type="gene ID" value="MESCA008398"/>
</dbReference>
<dbReference type="FunFam" id="3.40.50.150:FF:000003">
    <property type="entry name" value="Blast:Protein arginine N-methyltransferase 1"/>
    <property type="match status" value="1"/>
</dbReference>
<dbReference type="GO" id="GO:0042054">
    <property type="term" value="F:histone methyltransferase activity"/>
    <property type="evidence" value="ECO:0007669"/>
    <property type="project" value="TreeGrafter"/>
</dbReference>
<dbReference type="GO" id="GO:0005634">
    <property type="term" value="C:nucleus"/>
    <property type="evidence" value="ECO:0007669"/>
    <property type="project" value="TreeGrafter"/>
</dbReference>
<keyword evidence="8" id="KW-1185">Reference proteome</keyword>
<dbReference type="Pfam" id="PF06325">
    <property type="entry name" value="PrmA"/>
    <property type="match status" value="1"/>
</dbReference>